<dbReference type="InterPro" id="IPR006553">
    <property type="entry name" value="Leu-rich_rpt_Cys-con_subtyp"/>
</dbReference>
<dbReference type="SUPFAM" id="SSF52047">
    <property type="entry name" value="RNI-like"/>
    <property type="match status" value="2"/>
</dbReference>
<dbReference type="SMART" id="SM00367">
    <property type="entry name" value="LRR_CC"/>
    <property type="match status" value="4"/>
</dbReference>
<keyword evidence="3" id="KW-1185">Reference proteome</keyword>
<dbReference type="Proteomes" id="UP001497392">
    <property type="component" value="Unassembled WGS sequence"/>
</dbReference>
<comment type="subcellular location">
    <subcellularLocation>
        <location evidence="1">Cytoplasm</location>
        <location evidence="1">Cytoskeleton</location>
        <location evidence="1">Cilium axoneme</location>
    </subcellularLocation>
</comment>
<proteinExistence type="predicted"/>
<reference evidence="2 3" key="1">
    <citation type="submission" date="2024-06" db="EMBL/GenBank/DDBJ databases">
        <authorList>
            <person name="Kraege A."/>
            <person name="Thomma B."/>
        </authorList>
    </citation>
    <scope>NUCLEOTIDE SEQUENCE [LARGE SCALE GENOMIC DNA]</scope>
</reference>
<comment type="caution">
    <text evidence="2">The sequence shown here is derived from an EMBL/GenBank/DDBJ whole genome shotgun (WGS) entry which is preliminary data.</text>
</comment>
<evidence type="ECO:0000313" key="2">
    <source>
        <dbReference type="EMBL" id="CAL5227122.1"/>
    </source>
</evidence>
<dbReference type="InterPro" id="IPR032675">
    <property type="entry name" value="LRR_dom_sf"/>
</dbReference>
<gene>
    <name evidence="2" type="primary">g10031</name>
    <name evidence="2" type="ORF">VP750_LOCUS9028</name>
</gene>
<accession>A0ABP1G5R3</accession>
<organism evidence="2 3">
    <name type="scientific">Coccomyxa viridis</name>
    <dbReference type="NCBI Taxonomy" id="1274662"/>
    <lineage>
        <taxon>Eukaryota</taxon>
        <taxon>Viridiplantae</taxon>
        <taxon>Chlorophyta</taxon>
        <taxon>core chlorophytes</taxon>
        <taxon>Trebouxiophyceae</taxon>
        <taxon>Trebouxiophyceae incertae sedis</taxon>
        <taxon>Coccomyxaceae</taxon>
        <taxon>Coccomyxa</taxon>
    </lineage>
</organism>
<dbReference type="Gene3D" id="3.80.10.10">
    <property type="entry name" value="Ribonuclease Inhibitor"/>
    <property type="match status" value="2"/>
</dbReference>
<dbReference type="EMBL" id="CAXHTA020000017">
    <property type="protein sequence ID" value="CAL5227122.1"/>
    <property type="molecule type" value="Genomic_DNA"/>
</dbReference>
<dbReference type="PANTHER" id="PTHR13318:SF247">
    <property type="entry name" value="GH16156P"/>
    <property type="match status" value="1"/>
</dbReference>
<protein>
    <submittedName>
        <fullName evidence="2">G10031 protein</fullName>
    </submittedName>
</protein>
<name>A0ABP1G5R3_9CHLO</name>
<dbReference type="PANTHER" id="PTHR13318">
    <property type="entry name" value="PARTNER OF PAIRED, ISOFORM B-RELATED"/>
    <property type="match status" value="1"/>
</dbReference>
<evidence type="ECO:0000313" key="3">
    <source>
        <dbReference type="Proteomes" id="UP001497392"/>
    </source>
</evidence>
<evidence type="ECO:0000256" key="1">
    <source>
        <dbReference type="ARBA" id="ARBA00004430"/>
    </source>
</evidence>
<sequence length="626" mass="67593">MVENVALEHSRLNTEAIGIGDLLALPPNVLDRIIGWLDRNEDIFCLLSSSQAVYAAIAQVDWMKLRLLRLSQGQPRRMVVRQLEGGFRWSSEEGPSMKPLNTLSGAQLQLDSIEVHACVPFKELSMSGGPAAASHTIFKQGELRVLDYCAGGATIINASAVEGMRKQPAPVGYPGFYVKHLDVSGTSIRDQDLRHVTTMNLCPLLQRLKISGCMLLTGGCLEDLAYCQAFRRGRFWDLDISGRMAVAFPGRGLNCLLLMWAALHKSRDDGASPHRQVPGTALSLDMSSNYGIHPGNFGGFLIKPWGPCVQFGHFKAGYCGHLLRRLPFDTFDTGNNSGLTILGELTARGSFRKLVTLDLRYVFHTDSRYSKAKGGSLASIIWSTEGCLKRLLIDDGCAGADVAEAIAARCSSLEELSMSCCAGLSNTGLQMIAASCKQLKRLSVGGRQRGWSEKRGLAAFSNLQELEICYRSSLTDEQLGLVLGQHPALEALKLSYCYRVSDKALGILPATSLRDLALKHCDSLQGRPLSTLTNLETLEASTCSGLNQQAMQAVAASCTRLKKLELPAHITSSNVEAVEGAADSVVGVRVESGAGGAGSAANPSKTRKYLTKAAAVLCLPWKKSQM</sequence>